<evidence type="ECO:0000313" key="10">
    <source>
        <dbReference type="EMBL" id="MFD2549108.1"/>
    </source>
</evidence>
<dbReference type="InterPro" id="IPR001789">
    <property type="entry name" value="Sig_transdc_resp-reg_receiver"/>
</dbReference>
<evidence type="ECO:0000313" key="11">
    <source>
        <dbReference type="Proteomes" id="UP001597545"/>
    </source>
</evidence>
<evidence type="ECO:0000259" key="9">
    <source>
        <dbReference type="PROSITE" id="PS51755"/>
    </source>
</evidence>
<dbReference type="InterPro" id="IPR001867">
    <property type="entry name" value="OmpR/PhoB-type_DNA-bd"/>
</dbReference>
<evidence type="ECO:0000256" key="1">
    <source>
        <dbReference type="ARBA" id="ARBA00022553"/>
    </source>
</evidence>
<evidence type="ECO:0000256" key="3">
    <source>
        <dbReference type="ARBA" id="ARBA00023015"/>
    </source>
</evidence>
<keyword evidence="3" id="KW-0805">Transcription regulation</keyword>
<keyword evidence="1 6" id="KW-0597">Phosphoprotein</keyword>
<accession>A0ABW5KLM6</accession>
<evidence type="ECO:0000256" key="4">
    <source>
        <dbReference type="ARBA" id="ARBA00023125"/>
    </source>
</evidence>
<dbReference type="RefSeq" id="WP_380905428.1">
    <property type="nucleotide sequence ID" value="NZ_JBHUEG010000012.1"/>
</dbReference>
<protein>
    <submittedName>
        <fullName evidence="10">Response regulator transcription factor</fullName>
    </submittedName>
</protein>
<dbReference type="EMBL" id="JBHULR010000015">
    <property type="protein sequence ID" value="MFD2549108.1"/>
    <property type="molecule type" value="Genomic_DNA"/>
</dbReference>
<gene>
    <name evidence="10" type="ORF">ACFSR5_15785</name>
</gene>
<feature type="DNA-binding region" description="OmpR/PhoB-type" evidence="7">
    <location>
        <begin position="124"/>
        <end position="224"/>
    </location>
</feature>
<dbReference type="PANTHER" id="PTHR48111">
    <property type="entry name" value="REGULATOR OF RPOS"/>
    <property type="match status" value="1"/>
</dbReference>
<feature type="domain" description="Response regulatory" evidence="8">
    <location>
        <begin position="2"/>
        <end position="116"/>
    </location>
</feature>
<feature type="domain" description="OmpR/PhoB-type" evidence="9">
    <location>
        <begin position="124"/>
        <end position="224"/>
    </location>
</feature>
<reference evidence="11" key="1">
    <citation type="journal article" date="2019" name="Int. J. Syst. Evol. Microbiol.">
        <title>The Global Catalogue of Microorganisms (GCM) 10K type strain sequencing project: providing services to taxonomists for standard genome sequencing and annotation.</title>
        <authorList>
            <consortium name="The Broad Institute Genomics Platform"/>
            <consortium name="The Broad Institute Genome Sequencing Center for Infectious Disease"/>
            <person name="Wu L."/>
            <person name="Ma J."/>
        </authorList>
    </citation>
    <scope>NUCLEOTIDE SEQUENCE [LARGE SCALE GENOMIC DNA]</scope>
    <source>
        <strain evidence="11">KCTC 42662</strain>
    </source>
</reference>
<keyword evidence="4 7" id="KW-0238">DNA-binding</keyword>
<dbReference type="PROSITE" id="PS50110">
    <property type="entry name" value="RESPONSE_REGULATORY"/>
    <property type="match status" value="1"/>
</dbReference>
<dbReference type="PROSITE" id="PS51755">
    <property type="entry name" value="OMPR_PHOB"/>
    <property type="match status" value="1"/>
</dbReference>
<dbReference type="CDD" id="cd00383">
    <property type="entry name" value="trans_reg_C"/>
    <property type="match status" value="1"/>
</dbReference>
<organism evidence="10 11">
    <name type="scientific">Sphingobacterium suaedae</name>
    <dbReference type="NCBI Taxonomy" id="1686402"/>
    <lineage>
        <taxon>Bacteria</taxon>
        <taxon>Pseudomonadati</taxon>
        <taxon>Bacteroidota</taxon>
        <taxon>Sphingobacteriia</taxon>
        <taxon>Sphingobacteriales</taxon>
        <taxon>Sphingobacteriaceae</taxon>
        <taxon>Sphingobacterium</taxon>
    </lineage>
</organism>
<dbReference type="Pfam" id="PF00072">
    <property type="entry name" value="Response_reg"/>
    <property type="match status" value="1"/>
</dbReference>
<keyword evidence="5" id="KW-0804">Transcription</keyword>
<dbReference type="InterPro" id="IPR011006">
    <property type="entry name" value="CheY-like_superfamily"/>
</dbReference>
<evidence type="ECO:0000259" key="8">
    <source>
        <dbReference type="PROSITE" id="PS50110"/>
    </source>
</evidence>
<keyword evidence="11" id="KW-1185">Reference proteome</keyword>
<dbReference type="PANTHER" id="PTHR48111:SF22">
    <property type="entry name" value="REGULATOR OF RPOS"/>
    <property type="match status" value="1"/>
</dbReference>
<dbReference type="InterPro" id="IPR036388">
    <property type="entry name" value="WH-like_DNA-bd_sf"/>
</dbReference>
<sequence length="225" mass="25786">MKVLIIEDEPELAKEITDFLTTERYDCQISATFRNATTLLRDRFFDTIVLDLGLPDGDGLELLKLIKTDHPDSSVVIVSARGALDDRIRGLRSGADDYLPKPFSLAELHVRLLAIHRRRFGHTAQPLQVGEFQIDIENRTVHHRENEIPLFKKEFDLLSYLLLNRNRPLSRAQLYEHVWGDLSFPSSDSNYIDVHIKNIRKKLSAYAPAPWLQSVRGIGYKIVAP</sequence>
<dbReference type="Gene3D" id="3.40.50.2300">
    <property type="match status" value="1"/>
</dbReference>
<dbReference type="SMART" id="SM00862">
    <property type="entry name" value="Trans_reg_C"/>
    <property type="match status" value="1"/>
</dbReference>
<keyword evidence="2" id="KW-0902">Two-component regulatory system</keyword>
<dbReference type="SUPFAM" id="SSF52172">
    <property type="entry name" value="CheY-like"/>
    <property type="match status" value="1"/>
</dbReference>
<dbReference type="Proteomes" id="UP001597545">
    <property type="component" value="Unassembled WGS sequence"/>
</dbReference>
<dbReference type="SMART" id="SM00448">
    <property type="entry name" value="REC"/>
    <property type="match status" value="1"/>
</dbReference>
<feature type="modified residue" description="4-aspartylphosphate" evidence="6">
    <location>
        <position position="51"/>
    </location>
</feature>
<evidence type="ECO:0000256" key="5">
    <source>
        <dbReference type="ARBA" id="ARBA00023163"/>
    </source>
</evidence>
<dbReference type="Gene3D" id="6.10.250.690">
    <property type="match status" value="1"/>
</dbReference>
<name>A0ABW5KLM6_9SPHI</name>
<proteinExistence type="predicted"/>
<evidence type="ECO:0000256" key="6">
    <source>
        <dbReference type="PROSITE-ProRule" id="PRU00169"/>
    </source>
</evidence>
<evidence type="ECO:0000256" key="7">
    <source>
        <dbReference type="PROSITE-ProRule" id="PRU01091"/>
    </source>
</evidence>
<dbReference type="InterPro" id="IPR039420">
    <property type="entry name" value="WalR-like"/>
</dbReference>
<evidence type="ECO:0000256" key="2">
    <source>
        <dbReference type="ARBA" id="ARBA00023012"/>
    </source>
</evidence>
<dbReference type="Gene3D" id="1.10.10.10">
    <property type="entry name" value="Winged helix-like DNA-binding domain superfamily/Winged helix DNA-binding domain"/>
    <property type="match status" value="1"/>
</dbReference>
<comment type="caution">
    <text evidence="10">The sequence shown here is derived from an EMBL/GenBank/DDBJ whole genome shotgun (WGS) entry which is preliminary data.</text>
</comment>
<dbReference type="Pfam" id="PF00486">
    <property type="entry name" value="Trans_reg_C"/>
    <property type="match status" value="1"/>
</dbReference>